<dbReference type="Proteomes" id="UP000191987">
    <property type="component" value="Unassembled WGS sequence"/>
</dbReference>
<organism evidence="1 2">
    <name type="scientific">Agrobacterium deltaense Zutra 3/1</name>
    <dbReference type="NCBI Taxonomy" id="1183427"/>
    <lineage>
        <taxon>Bacteria</taxon>
        <taxon>Pseudomonadati</taxon>
        <taxon>Pseudomonadota</taxon>
        <taxon>Alphaproteobacteria</taxon>
        <taxon>Hyphomicrobiales</taxon>
        <taxon>Rhizobiaceae</taxon>
        <taxon>Rhizobium/Agrobacterium group</taxon>
        <taxon>Agrobacterium</taxon>
    </lineage>
</organism>
<gene>
    <name evidence="1" type="ORF">AGR7C_Lc20012</name>
</gene>
<dbReference type="AlphaFoldDB" id="A0A1S7RJS8"/>
<protein>
    <submittedName>
        <fullName evidence="1">Uncharacterized protein</fullName>
    </submittedName>
</protein>
<reference evidence="1 2" key="1">
    <citation type="submission" date="2016-01" db="EMBL/GenBank/DDBJ databases">
        <authorList>
            <person name="Oliw E.H."/>
        </authorList>
    </citation>
    <scope>NUCLEOTIDE SEQUENCE [LARGE SCALE GENOMIC DNA]</scope>
    <source>
        <strain evidence="1 2">Zutra 3-1</strain>
    </source>
</reference>
<name>A0A1S7RJS8_9HYPH</name>
<evidence type="ECO:0000313" key="1">
    <source>
        <dbReference type="EMBL" id="CUX53506.1"/>
    </source>
</evidence>
<evidence type="ECO:0000313" key="2">
    <source>
        <dbReference type="Proteomes" id="UP000191987"/>
    </source>
</evidence>
<dbReference type="EMBL" id="FBWG01000038">
    <property type="protein sequence ID" value="CUX53506.1"/>
    <property type="molecule type" value="Genomic_DNA"/>
</dbReference>
<accession>A0A1S7RJS8</accession>
<proteinExistence type="predicted"/>
<sequence length="79" mass="9177">MIRFGFHPGKGSENVAVEHLSPPGTPFFRHYGVKGRHENSKRYSLFPIWEEALEPCRSFACRGQKNGAGPYEFRKRIRR</sequence>